<keyword evidence="1" id="KW-1133">Transmembrane helix</keyword>
<organism evidence="2 3">
    <name type="scientific">Actinoplanes italicus</name>
    <dbReference type="NCBI Taxonomy" id="113567"/>
    <lineage>
        <taxon>Bacteria</taxon>
        <taxon>Bacillati</taxon>
        <taxon>Actinomycetota</taxon>
        <taxon>Actinomycetes</taxon>
        <taxon>Micromonosporales</taxon>
        <taxon>Micromonosporaceae</taxon>
        <taxon>Actinoplanes</taxon>
    </lineage>
</organism>
<gene>
    <name evidence="2" type="ORF">CLV67_13575</name>
</gene>
<feature type="transmembrane region" description="Helical" evidence="1">
    <location>
        <begin position="314"/>
        <end position="333"/>
    </location>
</feature>
<proteinExistence type="predicted"/>
<evidence type="ECO:0000313" key="2">
    <source>
        <dbReference type="EMBL" id="PRX09797.1"/>
    </source>
</evidence>
<evidence type="ECO:0000256" key="1">
    <source>
        <dbReference type="SAM" id="Phobius"/>
    </source>
</evidence>
<keyword evidence="1" id="KW-0472">Membrane</keyword>
<keyword evidence="3" id="KW-1185">Reference proteome</keyword>
<evidence type="ECO:0000313" key="3">
    <source>
        <dbReference type="Proteomes" id="UP000239415"/>
    </source>
</evidence>
<reference evidence="2 3" key="1">
    <citation type="submission" date="2018-03" db="EMBL/GenBank/DDBJ databases">
        <title>Genomic Encyclopedia of Archaeal and Bacterial Type Strains, Phase II (KMG-II): from individual species to whole genera.</title>
        <authorList>
            <person name="Goeker M."/>
        </authorList>
    </citation>
    <scope>NUCLEOTIDE SEQUENCE [LARGE SCALE GENOMIC DNA]</scope>
    <source>
        <strain evidence="2 3">DSM 43146</strain>
    </source>
</reference>
<sequence>MPDPSSPDPSSELEKAYRRLLRVYPRFYRRERGLEILTTLLDAAAPGQTRPSRDETVWVVLTGLRLRLVPAGWAGKLVTVLVTVWTALVLGGAGAYAGWSASPLAGTDVAALSDALAGRAPSSTHTSGDGNLLDLAYGYQAEGEFQQLGAEGWEGPLPAPIGRTRVYPAGDPAVVTDARRTLAAEGWQTGSIVGASTFWAHRDGVLLRLTGSVENVTVSAFPAEPGGVRDAAVAGAALGVLLAWPFMTWLTHRVARTPGVSRWSLVLLVPPVALLCGVNTVDSVLSMWPDPDTAAVPLAVDWIYPLANQAANPLVAIMLAFALAVTIGLITTGSGRRRAGLARN</sequence>
<dbReference type="EMBL" id="PVMZ01000035">
    <property type="protein sequence ID" value="PRX09797.1"/>
    <property type="molecule type" value="Genomic_DNA"/>
</dbReference>
<dbReference type="RefSeq" id="WP_106330516.1">
    <property type="nucleotide sequence ID" value="NZ_BOMO01000168.1"/>
</dbReference>
<accession>A0A2T0JQ91</accession>
<protein>
    <submittedName>
        <fullName evidence="2">Uncharacterized protein</fullName>
    </submittedName>
</protein>
<name>A0A2T0JQ91_9ACTN</name>
<dbReference type="AlphaFoldDB" id="A0A2T0JQ91"/>
<feature type="transmembrane region" description="Helical" evidence="1">
    <location>
        <begin position="77"/>
        <end position="99"/>
    </location>
</feature>
<feature type="transmembrane region" description="Helical" evidence="1">
    <location>
        <begin position="263"/>
        <end position="281"/>
    </location>
</feature>
<dbReference type="OrthoDB" id="3293522at2"/>
<keyword evidence="1" id="KW-0812">Transmembrane</keyword>
<feature type="transmembrane region" description="Helical" evidence="1">
    <location>
        <begin position="231"/>
        <end position="251"/>
    </location>
</feature>
<dbReference type="Proteomes" id="UP000239415">
    <property type="component" value="Unassembled WGS sequence"/>
</dbReference>
<comment type="caution">
    <text evidence="2">The sequence shown here is derived from an EMBL/GenBank/DDBJ whole genome shotgun (WGS) entry which is preliminary data.</text>
</comment>